<organism evidence="1 2">
    <name type="scientific">Russula earlei</name>
    <dbReference type="NCBI Taxonomy" id="71964"/>
    <lineage>
        <taxon>Eukaryota</taxon>
        <taxon>Fungi</taxon>
        <taxon>Dikarya</taxon>
        <taxon>Basidiomycota</taxon>
        <taxon>Agaricomycotina</taxon>
        <taxon>Agaricomycetes</taxon>
        <taxon>Russulales</taxon>
        <taxon>Russulaceae</taxon>
        <taxon>Russula</taxon>
    </lineage>
</organism>
<protein>
    <submittedName>
        <fullName evidence="1">Uncharacterized protein</fullName>
    </submittedName>
</protein>
<dbReference type="EMBL" id="JAGFNK010000009">
    <property type="protein sequence ID" value="KAI9512395.1"/>
    <property type="molecule type" value="Genomic_DNA"/>
</dbReference>
<evidence type="ECO:0000313" key="2">
    <source>
        <dbReference type="Proteomes" id="UP001207468"/>
    </source>
</evidence>
<sequence>MSSSGTDPKREPLSGTRQEILRSSRLHALTGHDVGDEENDVSLDGGIDKEPPDAALTTRLYLRVALAAVVWASTTYVSSSALFFFDPVTVHFASATSTAVVLYSFYAFSGLGVTAAVSQSVALQLLGILLAKVALSHPSQSHLAPSLILLTLAFTSACNVLIIDNTYHSHVATLGVSLNTVLFSSGLALHLVIGAFQAFFISSSPAAFIPDWSLRRVFSLIIRALLDWSILSIIHDYDAILERVLYSLSLGLLILIISLLNKSSSLSLLVGSVVALWSSISYLSKALYKGHDTSELESPVSTRRRRFIAWAIFIVLGLCSVVGAIEAVLLRSERSLPAPDILSFPGRAVCQRRPLPVLPLQPTDRREYNHFDDILLIVFFSHARYDTNLDSYREVYAEYFPNILFIGPASREDAGFDHSYDVLVDTYQAAEDLKDPTEYKMGGRMAHHMLYTALQEHPCYNGYLWAPFDTLLNVPRLQLFDQDKFWYHSPFGRYVPNPAFDPSAIGNASFHAPPAKISPNPANMTTPWKGWGEDWWWGSPHVGLLVCMQAFNKVPKEQRDRLAALTGEPNRFIGGSADTMYVPGRHRETFMSTLALFLQTNCFLEIAAPTTLHLVLPPHEEILYVDHWWIWQPPFDTRFVRGQWAQGREVDTFHSFHWGELSGQGDAATWEPRPERVGDMRRLLQDSAARQGIPFPKTSSLKLNS</sequence>
<comment type="caution">
    <text evidence="1">The sequence shown here is derived from an EMBL/GenBank/DDBJ whole genome shotgun (WGS) entry which is preliminary data.</text>
</comment>
<gene>
    <name evidence="1" type="ORF">F5148DRAFT_898836</name>
</gene>
<proteinExistence type="predicted"/>
<dbReference type="Proteomes" id="UP001207468">
    <property type="component" value="Unassembled WGS sequence"/>
</dbReference>
<name>A0ACC0ULD1_9AGAM</name>
<evidence type="ECO:0000313" key="1">
    <source>
        <dbReference type="EMBL" id="KAI9512395.1"/>
    </source>
</evidence>
<accession>A0ACC0ULD1</accession>
<reference evidence="1" key="1">
    <citation type="submission" date="2021-03" db="EMBL/GenBank/DDBJ databases">
        <title>Evolutionary priming and transition to the ectomycorrhizal habit in an iconic lineage of mushroom-forming fungi: is preadaptation a requirement?</title>
        <authorList>
            <consortium name="DOE Joint Genome Institute"/>
            <person name="Looney B.P."/>
            <person name="Miyauchi S."/>
            <person name="Morin E."/>
            <person name="Drula E."/>
            <person name="Courty P.E."/>
            <person name="Chicoki N."/>
            <person name="Fauchery L."/>
            <person name="Kohler A."/>
            <person name="Kuo A."/>
            <person name="LaButti K."/>
            <person name="Pangilinan J."/>
            <person name="Lipzen A."/>
            <person name="Riley R."/>
            <person name="Andreopoulos W."/>
            <person name="He G."/>
            <person name="Johnson J."/>
            <person name="Barry K.W."/>
            <person name="Grigoriev I.V."/>
            <person name="Nagy L."/>
            <person name="Hibbett D."/>
            <person name="Henrissat B."/>
            <person name="Matheny P.B."/>
            <person name="Labbe J."/>
            <person name="Martin A.F."/>
        </authorList>
    </citation>
    <scope>NUCLEOTIDE SEQUENCE</scope>
    <source>
        <strain evidence="1">BPL698</strain>
    </source>
</reference>
<keyword evidence="2" id="KW-1185">Reference proteome</keyword>